<dbReference type="Pfam" id="PF03992">
    <property type="entry name" value="ABM"/>
    <property type="match status" value="1"/>
</dbReference>
<keyword evidence="1" id="KW-0472">Membrane</keyword>
<feature type="domain" description="ABM" evidence="2">
    <location>
        <begin position="11"/>
        <end position="85"/>
    </location>
</feature>
<feature type="transmembrane region" description="Helical" evidence="1">
    <location>
        <begin position="152"/>
        <end position="174"/>
    </location>
</feature>
<reference evidence="3 4" key="1">
    <citation type="submission" date="2024-04" db="EMBL/GenBank/DDBJ databases">
        <title>Isolation of an actinomycete strain from pig manure.</title>
        <authorList>
            <person name="Gong T."/>
            <person name="Yu Z."/>
            <person name="An M."/>
            <person name="Wei C."/>
            <person name="Yang W."/>
            <person name="Liu L."/>
        </authorList>
    </citation>
    <scope>NUCLEOTIDE SEQUENCE [LARGE SCALE GENOMIC DNA]</scope>
    <source>
        <strain evidence="3 4">ZF39</strain>
    </source>
</reference>
<keyword evidence="4" id="KW-1185">Reference proteome</keyword>
<evidence type="ECO:0000313" key="4">
    <source>
        <dbReference type="Proteomes" id="UP001442841"/>
    </source>
</evidence>
<dbReference type="SUPFAM" id="SSF54909">
    <property type="entry name" value="Dimeric alpha+beta barrel"/>
    <property type="match status" value="1"/>
</dbReference>
<dbReference type="PANTHER" id="PTHR40057">
    <property type="entry name" value="SLR1162 PROTEIN"/>
    <property type="match status" value="1"/>
</dbReference>
<dbReference type="InterPro" id="IPR038762">
    <property type="entry name" value="ABM_predict"/>
</dbReference>
<evidence type="ECO:0000256" key="1">
    <source>
        <dbReference type="SAM" id="Phobius"/>
    </source>
</evidence>
<dbReference type="Proteomes" id="UP001442841">
    <property type="component" value="Chromosome"/>
</dbReference>
<dbReference type="InterPro" id="IPR011008">
    <property type="entry name" value="Dimeric_a/b-barrel"/>
</dbReference>
<gene>
    <name evidence="3" type="ORF">AADG42_00815</name>
</gene>
<accession>A0ABZ3FKI7</accession>
<keyword evidence="1" id="KW-1133">Transmembrane helix</keyword>
<evidence type="ECO:0000259" key="2">
    <source>
        <dbReference type="Pfam" id="PF03992"/>
    </source>
</evidence>
<proteinExistence type="predicted"/>
<feature type="transmembrane region" description="Helical" evidence="1">
    <location>
        <begin position="125"/>
        <end position="146"/>
    </location>
</feature>
<sequence length="192" mass="21629">MSEEVVDSTVVTRIARRRALPGHEHAYEENVREMFERMKEHQGFAGAEIIPPESPGCAYQVVVNFDSEADLAAWDNSGDRRAIFAKMRDHAEGEPQHRRLNALEEWFVGPSVPATTKPPRWKTAIVTWMGIWPLASLFIWLGGFWNPGFKNLPFLATTAVNVALIVLTMTFLVAPVLTKLMRPFLVGKPQTD</sequence>
<protein>
    <submittedName>
        <fullName evidence="3">Antibiotic biosynthesis monooxygenase</fullName>
    </submittedName>
</protein>
<dbReference type="InterPro" id="IPR007138">
    <property type="entry name" value="ABM_dom"/>
</dbReference>
<dbReference type="EMBL" id="CP154795">
    <property type="protein sequence ID" value="XAN05907.1"/>
    <property type="molecule type" value="Genomic_DNA"/>
</dbReference>
<dbReference type="Gene3D" id="3.30.70.100">
    <property type="match status" value="1"/>
</dbReference>
<dbReference type="RefSeq" id="WP_425307342.1">
    <property type="nucleotide sequence ID" value="NZ_CP154795.1"/>
</dbReference>
<organism evidence="3 4">
    <name type="scientific">Ammonicoccus fulvus</name>
    <dbReference type="NCBI Taxonomy" id="3138240"/>
    <lineage>
        <taxon>Bacteria</taxon>
        <taxon>Bacillati</taxon>
        <taxon>Actinomycetota</taxon>
        <taxon>Actinomycetes</taxon>
        <taxon>Propionibacteriales</taxon>
        <taxon>Propionibacteriaceae</taxon>
        <taxon>Ammonicoccus</taxon>
    </lineage>
</organism>
<name>A0ABZ3FKI7_9ACTN</name>
<keyword evidence="3" id="KW-0503">Monooxygenase</keyword>
<keyword evidence="3" id="KW-0560">Oxidoreductase</keyword>
<dbReference type="GO" id="GO:0004497">
    <property type="term" value="F:monooxygenase activity"/>
    <property type="evidence" value="ECO:0007669"/>
    <property type="project" value="UniProtKB-KW"/>
</dbReference>
<evidence type="ECO:0000313" key="3">
    <source>
        <dbReference type="EMBL" id="XAN05907.1"/>
    </source>
</evidence>
<keyword evidence="1" id="KW-0812">Transmembrane</keyword>
<dbReference type="PANTHER" id="PTHR40057:SF1">
    <property type="entry name" value="SLR1162 PROTEIN"/>
    <property type="match status" value="1"/>
</dbReference>